<keyword evidence="9" id="KW-1185">Reference proteome</keyword>
<feature type="transmembrane region" description="Helical" evidence="5">
    <location>
        <begin position="22"/>
        <end position="41"/>
    </location>
</feature>
<dbReference type="OrthoDB" id="10060794at2759"/>
<organism evidence="7 9">
    <name type="scientific">Adineta steineri</name>
    <dbReference type="NCBI Taxonomy" id="433720"/>
    <lineage>
        <taxon>Eukaryota</taxon>
        <taxon>Metazoa</taxon>
        <taxon>Spiralia</taxon>
        <taxon>Gnathifera</taxon>
        <taxon>Rotifera</taxon>
        <taxon>Eurotatoria</taxon>
        <taxon>Bdelloidea</taxon>
        <taxon>Adinetida</taxon>
        <taxon>Adinetidae</taxon>
        <taxon>Adineta</taxon>
    </lineage>
</organism>
<dbReference type="Proteomes" id="UP000663877">
    <property type="component" value="Unassembled WGS sequence"/>
</dbReference>
<feature type="transmembrane region" description="Helical" evidence="5">
    <location>
        <begin position="176"/>
        <end position="199"/>
    </location>
</feature>
<evidence type="ECO:0000313" key="8">
    <source>
        <dbReference type="EMBL" id="CAF1077713.1"/>
    </source>
</evidence>
<evidence type="ECO:0000259" key="6">
    <source>
        <dbReference type="PROSITE" id="PS50262"/>
    </source>
</evidence>
<evidence type="ECO:0000256" key="4">
    <source>
        <dbReference type="ARBA" id="ARBA00023136"/>
    </source>
</evidence>
<name>A0A813W5C2_9BILA</name>
<feature type="transmembrane region" description="Helical" evidence="5">
    <location>
        <begin position="97"/>
        <end position="121"/>
    </location>
</feature>
<dbReference type="GO" id="GO:0016020">
    <property type="term" value="C:membrane"/>
    <property type="evidence" value="ECO:0007669"/>
    <property type="project" value="UniProtKB-SubCell"/>
</dbReference>
<keyword evidence="2 5" id="KW-0812">Transmembrane</keyword>
<gene>
    <name evidence="8" type="ORF">BJG266_LOCUS20078</name>
    <name evidence="7" type="ORF">QVE165_LOCUS6789</name>
</gene>
<keyword evidence="3 5" id="KW-1133">Transmembrane helix</keyword>
<reference evidence="7" key="1">
    <citation type="submission" date="2021-02" db="EMBL/GenBank/DDBJ databases">
        <authorList>
            <person name="Nowell W R."/>
        </authorList>
    </citation>
    <scope>NUCLEOTIDE SEQUENCE</scope>
</reference>
<dbReference type="EMBL" id="CAJNOI010000112">
    <property type="protein sequence ID" value="CAF1077713.1"/>
    <property type="molecule type" value="Genomic_DNA"/>
</dbReference>
<dbReference type="Proteomes" id="UP000663832">
    <property type="component" value="Unassembled WGS sequence"/>
</dbReference>
<comment type="caution">
    <text evidence="7">The sequence shown here is derived from an EMBL/GenBank/DDBJ whole genome shotgun (WGS) entry which is preliminary data.</text>
</comment>
<dbReference type="AlphaFoldDB" id="A0A813W5C2"/>
<evidence type="ECO:0000313" key="7">
    <source>
        <dbReference type="EMBL" id="CAF0850076.1"/>
    </source>
</evidence>
<dbReference type="InterPro" id="IPR017452">
    <property type="entry name" value="GPCR_Rhodpsn_7TM"/>
</dbReference>
<dbReference type="EMBL" id="CAJNOM010000028">
    <property type="protein sequence ID" value="CAF0850076.1"/>
    <property type="molecule type" value="Genomic_DNA"/>
</dbReference>
<feature type="transmembrane region" description="Helical" evidence="5">
    <location>
        <begin position="148"/>
        <end position="170"/>
    </location>
</feature>
<accession>A0A813W5C2</accession>
<evidence type="ECO:0000256" key="5">
    <source>
        <dbReference type="SAM" id="Phobius"/>
    </source>
</evidence>
<evidence type="ECO:0000256" key="2">
    <source>
        <dbReference type="ARBA" id="ARBA00022692"/>
    </source>
</evidence>
<proteinExistence type="predicted"/>
<keyword evidence="4 5" id="KW-0472">Membrane</keyword>
<protein>
    <recommendedName>
        <fullName evidence="6">G-protein coupled receptors family 1 profile domain-containing protein</fullName>
    </recommendedName>
</protein>
<evidence type="ECO:0000313" key="9">
    <source>
        <dbReference type="Proteomes" id="UP000663832"/>
    </source>
</evidence>
<comment type="subcellular location">
    <subcellularLocation>
        <location evidence="1">Membrane</location>
    </subcellularLocation>
</comment>
<evidence type="ECO:0000256" key="1">
    <source>
        <dbReference type="ARBA" id="ARBA00004370"/>
    </source>
</evidence>
<dbReference type="Gene3D" id="1.20.1070.10">
    <property type="entry name" value="Rhodopsin 7-helix transmembrane proteins"/>
    <property type="match status" value="1"/>
</dbReference>
<feature type="domain" description="G-protein coupled receptors family 1 profile" evidence="6">
    <location>
        <begin position="1"/>
        <end position="209"/>
    </location>
</feature>
<dbReference type="PROSITE" id="PS50262">
    <property type="entry name" value="G_PROTEIN_RECEP_F1_2"/>
    <property type="match status" value="1"/>
</dbReference>
<dbReference type="SUPFAM" id="SSF81321">
    <property type="entry name" value="Family A G protein-coupled receptor-like"/>
    <property type="match status" value="1"/>
</dbReference>
<feature type="transmembrane region" description="Helical" evidence="5">
    <location>
        <begin position="53"/>
        <end position="77"/>
    </location>
</feature>
<evidence type="ECO:0000256" key="3">
    <source>
        <dbReference type="ARBA" id="ARBA00022989"/>
    </source>
</evidence>
<sequence>MQNINILFCKTLACLLTFSSGILTYSHLIQAVACFFMIILYKHRILLTFYIHWLMIIISYIISGIIASCMFISSLSYQYEPESHMCIPTSKNFITSFMIALINFIFPSSITTILYGIIIYYTKQHSRIHSTCVSVMRAKRNIKILKKIFIFVIILIIGGLPYFLCVIINIVRPVPWLLYSISYLFITFAIAIASTAYLFTNEQIKTILYAKLRHQINEKLETI</sequence>